<keyword evidence="4" id="KW-1185">Reference proteome</keyword>
<dbReference type="InterPro" id="IPR016181">
    <property type="entry name" value="Acyl_CoA_acyltransferase"/>
</dbReference>
<dbReference type="Proteomes" id="UP000515237">
    <property type="component" value="Chromosome"/>
</dbReference>
<dbReference type="PANTHER" id="PTHR13947:SF37">
    <property type="entry name" value="LD18367P"/>
    <property type="match status" value="1"/>
</dbReference>
<dbReference type="EMBL" id="CP055156">
    <property type="protein sequence ID" value="QNF35095.1"/>
    <property type="molecule type" value="Genomic_DNA"/>
</dbReference>
<dbReference type="PANTHER" id="PTHR13947">
    <property type="entry name" value="GNAT FAMILY N-ACETYLTRANSFERASE"/>
    <property type="match status" value="1"/>
</dbReference>
<name>A0A7G7GD61_9BACT</name>
<protein>
    <submittedName>
        <fullName evidence="3">GNAT family N-acetyltransferase</fullName>
    </submittedName>
</protein>
<accession>A0A7G7GD61</accession>
<dbReference type="GO" id="GO:0008080">
    <property type="term" value="F:N-acetyltransferase activity"/>
    <property type="evidence" value="ECO:0007669"/>
    <property type="project" value="InterPro"/>
</dbReference>
<dbReference type="CDD" id="cd04301">
    <property type="entry name" value="NAT_SF"/>
    <property type="match status" value="1"/>
</dbReference>
<organism evidence="3 4">
    <name type="scientific">Adhaeribacter swui</name>
    <dbReference type="NCBI Taxonomy" id="2086471"/>
    <lineage>
        <taxon>Bacteria</taxon>
        <taxon>Pseudomonadati</taxon>
        <taxon>Bacteroidota</taxon>
        <taxon>Cytophagia</taxon>
        <taxon>Cytophagales</taxon>
        <taxon>Hymenobacteraceae</taxon>
        <taxon>Adhaeribacter</taxon>
    </lineage>
</organism>
<evidence type="ECO:0000256" key="1">
    <source>
        <dbReference type="ARBA" id="ARBA00022679"/>
    </source>
</evidence>
<evidence type="ECO:0000313" key="3">
    <source>
        <dbReference type="EMBL" id="QNF35095.1"/>
    </source>
</evidence>
<sequence length="163" mass="18594">MRLVELTSQKPLNYKNFFLQGLRDHPDCFRTSPADDLWTYFPTEGSSESFTLAVITSTEELMGVVSMERETSANMRHKALLYRMYVGLPYAGQGIGKILIQNTIAKARRLPGLEQIYLTVIASNVKAKKLYQSFGFEVFSHEKNALKTPAGVYYHEEQMVLFL</sequence>
<gene>
    <name evidence="3" type="ORF">HUW51_21115</name>
</gene>
<dbReference type="KEGG" id="aswu:HUW51_21115"/>
<reference evidence="3 4" key="1">
    <citation type="journal article" date="2018" name="Int. J. Syst. Evol. Microbiol.">
        <title>Adhaeribacter swui sp. nov., isolated from wet mud.</title>
        <authorList>
            <person name="Kim D.U."/>
            <person name="Kim K.W."/>
            <person name="Kang M.S."/>
            <person name="Kim J.Y."/>
            <person name="Jang J.H."/>
            <person name="Kim M.K."/>
        </authorList>
    </citation>
    <scope>NUCLEOTIDE SEQUENCE [LARGE SCALE GENOMIC DNA]</scope>
    <source>
        <strain evidence="3 4">KCTC 52873</strain>
    </source>
</reference>
<keyword evidence="1 3" id="KW-0808">Transferase</keyword>
<dbReference type="SUPFAM" id="SSF55729">
    <property type="entry name" value="Acyl-CoA N-acyltransferases (Nat)"/>
    <property type="match status" value="1"/>
</dbReference>
<evidence type="ECO:0000313" key="4">
    <source>
        <dbReference type="Proteomes" id="UP000515237"/>
    </source>
</evidence>
<dbReference type="AlphaFoldDB" id="A0A7G7GD61"/>
<feature type="domain" description="N-acetyltransferase" evidence="2">
    <location>
        <begin position="1"/>
        <end position="160"/>
    </location>
</feature>
<dbReference type="PROSITE" id="PS51186">
    <property type="entry name" value="GNAT"/>
    <property type="match status" value="1"/>
</dbReference>
<dbReference type="InterPro" id="IPR000182">
    <property type="entry name" value="GNAT_dom"/>
</dbReference>
<dbReference type="RefSeq" id="WP_185271585.1">
    <property type="nucleotide sequence ID" value="NZ_CP055156.1"/>
</dbReference>
<dbReference type="InterPro" id="IPR050769">
    <property type="entry name" value="NAT_camello-type"/>
</dbReference>
<dbReference type="Pfam" id="PF00583">
    <property type="entry name" value="Acetyltransf_1"/>
    <property type="match status" value="1"/>
</dbReference>
<proteinExistence type="predicted"/>
<evidence type="ECO:0000259" key="2">
    <source>
        <dbReference type="PROSITE" id="PS51186"/>
    </source>
</evidence>
<dbReference type="Gene3D" id="3.40.630.30">
    <property type="match status" value="1"/>
</dbReference>